<gene>
    <name evidence="1" type="ORF">DFR86_00845</name>
</gene>
<organism evidence="1 2">
    <name type="scientific">Acidianus sulfidivorans JP7</name>
    <dbReference type="NCBI Taxonomy" id="619593"/>
    <lineage>
        <taxon>Archaea</taxon>
        <taxon>Thermoproteota</taxon>
        <taxon>Thermoprotei</taxon>
        <taxon>Sulfolobales</taxon>
        <taxon>Sulfolobaceae</taxon>
        <taxon>Acidianus</taxon>
    </lineage>
</organism>
<name>A0A2U9IJM9_9CREN</name>
<proteinExistence type="predicted"/>
<protein>
    <submittedName>
        <fullName evidence="1">Uncharacterized protein</fullName>
    </submittedName>
</protein>
<dbReference type="AlphaFoldDB" id="A0A2U9IJM9"/>
<keyword evidence="2" id="KW-1185">Reference proteome</keyword>
<sequence>MPTRIAKCLNLDPNSIIKDIKLGSGETVPFYSGDYLTLIINNNKYSTIRYILTNIDKVLLSMDFLQTVAKKLIVDFEERSVEIYLK</sequence>
<reference evidence="1 2" key="1">
    <citation type="submission" date="2018-05" db="EMBL/GenBank/DDBJ databases">
        <title>Complete Genome Sequences of Extremely Thermoacidophilic, Metal-Mobilizing Type-Strain Members of the Archaeal Family Sulfolobaceae: Acidianus brierleyi DSM-1651T, Acidianus sulfidivorans DSM-18786T, Metallosphaera hakonensis DSM-7519T, and Metallosphaera prunae DSM-10039T.</title>
        <authorList>
            <person name="Counts J.A."/>
            <person name="Kelly R.M."/>
        </authorList>
    </citation>
    <scope>NUCLEOTIDE SEQUENCE [LARGE SCALE GENOMIC DNA]</scope>
    <source>
        <strain evidence="1 2">JP7</strain>
    </source>
</reference>
<dbReference type="EMBL" id="CP029288">
    <property type="protein sequence ID" value="AWR96232.1"/>
    <property type="molecule type" value="Genomic_DNA"/>
</dbReference>
<accession>A0A2U9IJM9</accession>
<dbReference type="GeneID" id="36836472"/>
<dbReference type="Proteomes" id="UP000248410">
    <property type="component" value="Chromosome"/>
</dbReference>
<dbReference type="KEGG" id="asul:DFR86_00845"/>
<evidence type="ECO:0000313" key="1">
    <source>
        <dbReference type="EMBL" id="AWR96232.1"/>
    </source>
</evidence>
<evidence type="ECO:0000313" key="2">
    <source>
        <dbReference type="Proteomes" id="UP000248410"/>
    </source>
</evidence>
<dbReference type="RefSeq" id="WP_110379122.1">
    <property type="nucleotide sequence ID" value="NZ_CP029288.2"/>
</dbReference>